<dbReference type="InterPro" id="IPR033199">
    <property type="entry name" value="DDAH-like"/>
</dbReference>
<protein>
    <submittedName>
        <fullName evidence="5">Dimethylargininase</fullName>
    </submittedName>
</protein>
<dbReference type="PANTHER" id="PTHR12737:SF9">
    <property type="entry name" value="DIMETHYLARGININASE"/>
    <property type="match status" value="1"/>
</dbReference>
<dbReference type="Pfam" id="PF02274">
    <property type="entry name" value="ADI"/>
    <property type="match status" value="1"/>
</dbReference>
<dbReference type="GO" id="GO:0016403">
    <property type="term" value="F:dimethylargininase activity"/>
    <property type="evidence" value="ECO:0007669"/>
    <property type="project" value="TreeGrafter"/>
</dbReference>
<sequence>MQTQNKRGAREALMNKGMTMTNPSFEFRRAITRKPAPSIVDGLRAEDIGRPDLDQMLRDHAAYVAALKGTGAEVVELPALEAFPDAVFVEDTALCLPQGAVLMRPGAPSRQGEVAQMAPALAAFYGDTLREINAPGCIEGGDILVTGREVLVGLSARTNPEGVAQLAKIVGDWGHTLRVVDTPEGVLHFKTDCGLLDGETILATGRLAASGCFDGYKVLLVPEGEEAAANCIRFNGLVIMAAGFERTAELLTEAGFEVVEINNSECAKLDGGMSCLSLRF</sequence>
<proteinExistence type="inferred from homology"/>
<evidence type="ECO:0000256" key="1">
    <source>
        <dbReference type="ARBA" id="ARBA00008532"/>
    </source>
</evidence>
<comment type="similarity">
    <text evidence="1">Belongs to the DDAH family.</text>
</comment>
<evidence type="ECO:0000313" key="6">
    <source>
        <dbReference type="Proteomes" id="UP000198599"/>
    </source>
</evidence>
<evidence type="ECO:0000313" key="5">
    <source>
        <dbReference type="EMBL" id="SFN47437.1"/>
    </source>
</evidence>
<feature type="binding site" evidence="4">
    <location>
        <position position="85"/>
    </location>
    <ligand>
        <name>substrate</name>
    </ligand>
</feature>
<dbReference type="EMBL" id="FOVP01000003">
    <property type="protein sequence ID" value="SFN47437.1"/>
    <property type="molecule type" value="Genomic_DNA"/>
</dbReference>
<dbReference type="GO" id="GO:0045429">
    <property type="term" value="P:positive regulation of nitric oxide biosynthetic process"/>
    <property type="evidence" value="ECO:0007669"/>
    <property type="project" value="TreeGrafter"/>
</dbReference>
<organism evidence="5 6">
    <name type="scientific">Roseovarius lutimaris</name>
    <dbReference type="NCBI Taxonomy" id="1005928"/>
    <lineage>
        <taxon>Bacteria</taxon>
        <taxon>Pseudomonadati</taxon>
        <taxon>Pseudomonadota</taxon>
        <taxon>Alphaproteobacteria</taxon>
        <taxon>Rhodobacterales</taxon>
        <taxon>Roseobacteraceae</taxon>
        <taxon>Roseovarius</taxon>
    </lineage>
</organism>
<accession>A0A1I4ZB81</accession>
<dbReference type="GO" id="GO:0000052">
    <property type="term" value="P:citrulline metabolic process"/>
    <property type="evidence" value="ECO:0007669"/>
    <property type="project" value="TreeGrafter"/>
</dbReference>
<feature type="active site" description="Nucleophile" evidence="3">
    <location>
        <position position="275"/>
    </location>
</feature>
<dbReference type="SUPFAM" id="SSF55909">
    <property type="entry name" value="Pentein"/>
    <property type="match status" value="1"/>
</dbReference>
<dbReference type="GO" id="GO:0006525">
    <property type="term" value="P:arginine metabolic process"/>
    <property type="evidence" value="ECO:0007669"/>
    <property type="project" value="TreeGrafter"/>
</dbReference>
<evidence type="ECO:0000256" key="4">
    <source>
        <dbReference type="PIRSR" id="PIRSR633199-2"/>
    </source>
</evidence>
<feature type="binding site" evidence="4">
    <location>
        <position position="43"/>
    </location>
    <ligand>
        <name>substrate</name>
    </ligand>
</feature>
<feature type="binding site" evidence="4">
    <location>
        <position position="157"/>
    </location>
    <ligand>
        <name>substrate</name>
    </ligand>
</feature>
<evidence type="ECO:0000256" key="3">
    <source>
        <dbReference type="PIRSR" id="PIRSR633199-1"/>
    </source>
</evidence>
<dbReference type="AlphaFoldDB" id="A0A1I4ZB81"/>
<dbReference type="Gene3D" id="3.75.10.10">
    <property type="entry name" value="L-arginine/glycine Amidinotransferase, Chain A"/>
    <property type="match status" value="1"/>
</dbReference>
<feature type="binding site" evidence="4">
    <location>
        <begin position="90"/>
        <end position="91"/>
    </location>
    <ligand>
        <name>substrate</name>
    </ligand>
</feature>
<feature type="active site" description="Proton donor" evidence="3">
    <location>
        <position position="188"/>
    </location>
</feature>
<reference evidence="6" key="1">
    <citation type="submission" date="2016-10" db="EMBL/GenBank/DDBJ databases">
        <authorList>
            <person name="Varghese N."/>
            <person name="Submissions S."/>
        </authorList>
    </citation>
    <scope>NUCLEOTIDE SEQUENCE [LARGE SCALE GENOMIC DNA]</scope>
    <source>
        <strain evidence="6">DSM 28463</strain>
    </source>
</reference>
<gene>
    <name evidence="5" type="ORF">SAMN04487859_10380</name>
</gene>
<keyword evidence="2" id="KW-0378">Hydrolase</keyword>
<dbReference type="Proteomes" id="UP000198599">
    <property type="component" value="Unassembled WGS sequence"/>
</dbReference>
<dbReference type="STRING" id="1005928.SAMN04487859_10380"/>
<dbReference type="GO" id="GO:0016597">
    <property type="term" value="F:amino acid binding"/>
    <property type="evidence" value="ECO:0007669"/>
    <property type="project" value="TreeGrafter"/>
</dbReference>
<name>A0A1I4ZB81_9RHOB</name>
<feature type="binding site" evidence="4">
    <location>
        <position position="269"/>
    </location>
    <ligand>
        <name>substrate</name>
    </ligand>
</feature>
<evidence type="ECO:0000256" key="2">
    <source>
        <dbReference type="ARBA" id="ARBA00022801"/>
    </source>
</evidence>
<dbReference type="PANTHER" id="PTHR12737">
    <property type="entry name" value="DIMETHYLARGININE DIMETHYLAMINOHYDROLASE"/>
    <property type="match status" value="1"/>
</dbReference>
<feature type="binding site" evidence="4">
    <location>
        <position position="110"/>
    </location>
    <ligand>
        <name>substrate</name>
    </ligand>
</feature>
<keyword evidence="6" id="KW-1185">Reference proteome</keyword>